<dbReference type="OMA" id="CMGVSAN"/>
<gene>
    <name evidence="15" type="ORF">SLOPH_316</name>
</gene>
<dbReference type="SMART" id="SM00663">
    <property type="entry name" value="RPOLA_N"/>
    <property type="match status" value="1"/>
</dbReference>
<comment type="subcellular location">
    <subcellularLocation>
        <location evidence="1">Nucleus</location>
    </subcellularLocation>
</comment>
<dbReference type="InterPro" id="IPR044893">
    <property type="entry name" value="RNA_pol_Rpb1_clamp_domain"/>
</dbReference>
<dbReference type="InterPro" id="IPR006592">
    <property type="entry name" value="RNA_pol_N"/>
</dbReference>
<dbReference type="Gene3D" id="1.10.274.100">
    <property type="entry name" value="RNA polymerase Rpb1, domain 3"/>
    <property type="match status" value="1"/>
</dbReference>
<evidence type="ECO:0000256" key="5">
    <source>
        <dbReference type="ARBA" id="ARBA00022695"/>
    </source>
</evidence>
<dbReference type="SUPFAM" id="SSF64484">
    <property type="entry name" value="beta and beta-prime subunits of DNA dependent RNA-polymerase"/>
    <property type="match status" value="1"/>
</dbReference>
<dbReference type="CDD" id="cd02735">
    <property type="entry name" value="RNAP_I_Rpa1_C"/>
    <property type="match status" value="1"/>
</dbReference>
<feature type="domain" description="RNA polymerase N-terminal" evidence="14">
    <location>
        <begin position="214"/>
        <end position="504"/>
    </location>
</feature>
<dbReference type="Gene3D" id="1.10.132.30">
    <property type="match status" value="1"/>
</dbReference>
<dbReference type="InParanoid" id="S7XUC7"/>
<evidence type="ECO:0000256" key="13">
    <source>
        <dbReference type="SAM" id="MobiDB-lite"/>
    </source>
</evidence>
<dbReference type="InterPro" id="IPR007081">
    <property type="entry name" value="RNA_pol_Rpb1_5"/>
</dbReference>
<dbReference type="Pfam" id="PF04998">
    <property type="entry name" value="RNA_pol_Rpb1_5"/>
    <property type="match status" value="1"/>
</dbReference>
<dbReference type="Pfam" id="PF04983">
    <property type="entry name" value="RNA_pol_Rpb1_3"/>
    <property type="match status" value="1"/>
</dbReference>
<dbReference type="EC" id="2.7.7.6" evidence="12"/>
<evidence type="ECO:0000256" key="2">
    <source>
        <dbReference type="ARBA" id="ARBA00006460"/>
    </source>
</evidence>
<dbReference type="InterPro" id="IPR007066">
    <property type="entry name" value="RNA_pol_Rpb1_3"/>
</dbReference>
<dbReference type="InterPro" id="IPR042102">
    <property type="entry name" value="RNA_pol_Rpb1_3_sf"/>
</dbReference>
<evidence type="ECO:0000259" key="14">
    <source>
        <dbReference type="SMART" id="SM00663"/>
    </source>
</evidence>
<dbReference type="HOGENOM" id="CLU_000487_2_4_1"/>
<evidence type="ECO:0000313" key="16">
    <source>
        <dbReference type="Proteomes" id="UP000014978"/>
    </source>
</evidence>
<evidence type="ECO:0000256" key="10">
    <source>
        <dbReference type="ARBA" id="ARBA00023242"/>
    </source>
</evidence>
<dbReference type="VEuPathDB" id="MicrosporidiaDB:SLOPH_316"/>
<dbReference type="PANTHER" id="PTHR19376">
    <property type="entry name" value="DNA-DIRECTED RNA POLYMERASE"/>
    <property type="match status" value="1"/>
</dbReference>
<comment type="caution">
    <text evidence="15">The sequence shown here is derived from an EMBL/GenBank/DDBJ whole genome shotgun (WGS) entry which is preliminary data.</text>
</comment>
<dbReference type="GO" id="GO:0005736">
    <property type="term" value="C:RNA polymerase I complex"/>
    <property type="evidence" value="ECO:0007669"/>
    <property type="project" value="TreeGrafter"/>
</dbReference>
<evidence type="ECO:0000313" key="15">
    <source>
        <dbReference type="EMBL" id="EPR79518.1"/>
    </source>
</evidence>
<dbReference type="InterPro" id="IPR038120">
    <property type="entry name" value="Rpb1_funnel_sf"/>
</dbReference>
<feature type="compositionally biased region" description="Acidic residues" evidence="13">
    <location>
        <begin position="1066"/>
        <end position="1075"/>
    </location>
</feature>
<keyword evidence="4 12" id="KW-0808">Transferase</keyword>
<name>S7XUC7_SPRLO</name>
<keyword evidence="8" id="KW-0460">Magnesium</keyword>
<dbReference type="Gene3D" id="1.10.150.390">
    <property type="match status" value="1"/>
</dbReference>
<evidence type="ECO:0000256" key="1">
    <source>
        <dbReference type="ARBA" id="ARBA00004123"/>
    </source>
</evidence>
<dbReference type="FunCoup" id="S7XUC7">
    <property type="interactions" value="198"/>
</dbReference>
<keyword evidence="7" id="KW-0862">Zinc</keyword>
<keyword evidence="3 12" id="KW-0240">DNA-directed RNA polymerase</keyword>
<dbReference type="GO" id="GO:0003677">
    <property type="term" value="F:DNA binding"/>
    <property type="evidence" value="ECO:0007669"/>
    <property type="project" value="InterPro"/>
</dbReference>
<keyword evidence="6" id="KW-0479">Metal-binding</keyword>
<evidence type="ECO:0000256" key="7">
    <source>
        <dbReference type="ARBA" id="ARBA00022833"/>
    </source>
</evidence>
<keyword evidence="5 12" id="KW-0548">Nucleotidyltransferase</keyword>
<dbReference type="Proteomes" id="UP000014978">
    <property type="component" value="Unassembled WGS sequence"/>
</dbReference>
<evidence type="ECO:0000256" key="9">
    <source>
        <dbReference type="ARBA" id="ARBA00023163"/>
    </source>
</evidence>
<protein>
    <recommendedName>
        <fullName evidence="12">DNA-directed RNA polymerase subunit</fullName>
        <ecNumber evidence="12">2.7.7.6</ecNumber>
    </recommendedName>
</protein>
<dbReference type="Gene3D" id="6.20.50.80">
    <property type="match status" value="1"/>
</dbReference>
<dbReference type="InterPro" id="IPR007080">
    <property type="entry name" value="RNA_pol_Rpb1_1"/>
</dbReference>
<comment type="similarity">
    <text evidence="2 12">Belongs to the RNA polymerase beta' chain family.</text>
</comment>
<comment type="catalytic activity">
    <reaction evidence="11 12">
        <text>RNA(n) + a ribonucleoside 5'-triphosphate = RNA(n+1) + diphosphate</text>
        <dbReference type="Rhea" id="RHEA:21248"/>
        <dbReference type="Rhea" id="RHEA-COMP:14527"/>
        <dbReference type="Rhea" id="RHEA-COMP:17342"/>
        <dbReference type="ChEBI" id="CHEBI:33019"/>
        <dbReference type="ChEBI" id="CHEBI:61557"/>
        <dbReference type="ChEBI" id="CHEBI:140395"/>
        <dbReference type="EC" id="2.7.7.6"/>
    </reaction>
</comment>
<evidence type="ECO:0000256" key="4">
    <source>
        <dbReference type="ARBA" id="ARBA00022679"/>
    </source>
</evidence>
<organism evidence="15 16">
    <name type="scientific">Spraguea lophii (strain 42_110)</name>
    <name type="common">Microsporidian parasite</name>
    <dbReference type="NCBI Taxonomy" id="1358809"/>
    <lineage>
        <taxon>Eukaryota</taxon>
        <taxon>Fungi</taxon>
        <taxon>Fungi incertae sedis</taxon>
        <taxon>Microsporidia</taxon>
        <taxon>Spragueidae</taxon>
        <taxon>Spraguea</taxon>
    </lineage>
</organism>
<evidence type="ECO:0000256" key="11">
    <source>
        <dbReference type="ARBA" id="ARBA00048552"/>
    </source>
</evidence>
<dbReference type="FunFam" id="2.40.40.20:FF:000019">
    <property type="entry name" value="DNA-directed RNA polymerase II subunit RPB1"/>
    <property type="match status" value="1"/>
</dbReference>
<dbReference type="Pfam" id="PF05000">
    <property type="entry name" value="RNA_pol_Rpb1_4"/>
    <property type="match status" value="1"/>
</dbReference>
<dbReference type="InterPro" id="IPR045867">
    <property type="entry name" value="DNA-dir_RpoC_beta_prime"/>
</dbReference>
<dbReference type="Gene3D" id="6.10.250.2940">
    <property type="match status" value="1"/>
</dbReference>
<dbReference type="Pfam" id="PF00623">
    <property type="entry name" value="RNA_pol_Rpb1_2"/>
    <property type="match status" value="1"/>
</dbReference>
<feature type="region of interest" description="Disordered" evidence="13">
    <location>
        <begin position="1055"/>
        <end position="1090"/>
    </location>
</feature>
<sequence>MSLIFSPENVSFDFYKNDDIEKISVAEIKSILAFDSFGHPLPDGLYDLRMGPLSPEKSCETCKLSYFNCQGHFGRINLGVYVYNPLCFAQLYKLIRASCIKCNRFNATDEQKIFIQKDLLAIKYTEESKINADNLQIHHNLTNEFFKGCHTRKICIHCKTRYPKYIKGRNLRILKEIDGTPMFIRPDELVENLKGLFETEVELCHAIFGTNDHLMFFVKNIIVQPNKFRPVSYNDGKLYENNRNMILTSIIKETIKVQREASDENIGNLQRLVYFYFDSSKNENKNIPGMKQILEKKEGLFRQNMMGKRVNYAARSVISPDPNLEPREVGVPQIFAETLTFPEQVTPYNLEKLRQLVLNGSKYPGCVYIEENGVLRNIKFISDKDRIIAANQLLQGNKRVWRHLQNGDFVLLNRQPTLHKPSIMGHIVRVLPEEKTIRFNYANCSSYNADFDGDEMNIHFVQSHISRAEVQNVCLNDNNYLVSTDGNPIRGLIQDYIVVCSRMTLKNTFYSEEQYKAIVNNGLSCGIGTDRLKKLLKRKIILEKPCIKTPVKIYSGKQIISTILKNLGLKINIKEVNRLNKQLINEYEDERIVQIVDGTLVSGVLDKSQIGPSAFGLVHACGEVYGYEVCNDLFTVFGRILNKEIMYNGFTTGIDDLLLDQEAEKERNRIILEGIEEGKNIARKQMTDMYFRDQEKVKEIDMMTMRKMNEVTTKILNNSLVTGQKKKYPNNGMGLIINSGARGSIVNLSQISALLGQQELEGRRVPLMISGASLPCFKPYDPNPITGGFIFHRFLTGLQPAEYFFHCMAGREGLMDTAVKTHVSGYLQRSLIKHLESLKVEYDHTVRSDKRVISFKYGEDGLDPRKEKYLKRMDFLEDNKKEIANGQDVDIYSYKKERAYIEPGEPVGIIAAQSIGEPSTQMTLNTFHLAGVGGGNVTLGMPRLKEIVMVASKEIKNPYVKVNINENFLNNKDFIKLEKVMLSECIEQFKITQNIVRVDGLSKEIKIDFYAKTEIKRVMKVIKRKLLKKLIEESNKLNKSKSVIAVSAKKEETREMEIKEEKIESSVEDSSSDNEELNKDDSSTNNPDLEEIEEEIIVDDILEMPSRIDTTEKVTLKDNIITITLYTPVETELPFYQILEQLVAETKIEEHGGISATSIEKDNIILYGGKLDDLFFKLDTPIPLTFDQCIDIYSAYTNDIYKTLTILGVEAARNVIVEEINGVFSVYGIKINKRHIILIADYMTRDGGFSAFSRTGMLSTGSALQKISFESCFSRLRESAIFHDIDFLENPSARIILGQPIKHGTGSFELIHKYDE</sequence>
<dbReference type="Gene3D" id="4.10.860.120">
    <property type="entry name" value="RNA polymerase II, clamp domain"/>
    <property type="match status" value="1"/>
</dbReference>
<dbReference type="Pfam" id="PF04997">
    <property type="entry name" value="RNA_pol_Rpb1_1"/>
    <property type="match status" value="1"/>
</dbReference>
<keyword evidence="16" id="KW-1185">Reference proteome</keyword>
<comment type="function">
    <text evidence="12">DNA-dependent RNA polymerase catalyzes the transcription of DNA into RNA using the four ribonucleoside triphosphates as substrates.</text>
</comment>
<feature type="compositionally biased region" description="Basic and acidic residues" evidence="13">
    <location>
        <begin position="1055"/>
        <end position="1065"/>
    </location>
</feature>
<dbReference type="STRING" id="1358809.S7XUC7"/>
<dbReference type="Gene3D" id="3.30.1490.180">
    <property type="entry name" value="RNA polymerase ii"/>
    <property type="match status" value="1"/>
</dbReference>
<dbReference type="GO" id="GO:0003899">
    <property type="term" value="F:DNA-directed RNA polymerase activity"/>
    <property type="evidence" value="ECO:0007669"/>
    <property type="project" value="UniProtKB-EC"/>
</dbReference>
<evidence type="ECO:0000256" key="8">
    <source>
        <dbReference type="ARBA" id="ARBA00022842"/>
    </source>
</evidence>
<dbReference type="EMBL" id="ATCN01000214">
    <property type="protein sequence ID" value="EPR79518.1"/>
    <property type="molecule type" value="Genomic_DNA"/>
</dbReference>
<dbReference type="InterPro" id="IPR047107">
    <property type="entry name" value="DNA-dir_RNA_pol1_lsu_C"/>
</dbReference>
<dbReference type="InterPro" id="IPR000722">
    <property type="entry name" value="RNA_pol_asu"/>
</dbReference>
<keyword evidence="10" id="KW-0539">Nucleus</keyword>
<evidence type="ECO:0000256" key="3">
    <source>
        <dbReference type="ARBA" id="ARBA00022478"/>
    </source>
</evidence>
<dbReference type="InterPro" id="IPR015699">
    <property type="entry name" value="DNA-dir_RNA_pol1_lsu_N"/>
</dbReference>
<dbReference type="GO" id="GO:0006351">
    <property type="term" value="P:DNA-templated transcription"/>
    <property type="evidence" value="ECO:0007669"/>
    <property type="project" value="InterPro"/>
</dbReference>
<dbReference type="OrthoDB" id="270392at2759"/>
<evidence type="ECO:0000256" key="6">
    <source>
        <dbReference type="ARBA" id="ARBA00022723"/>
    </source>
</evidence>
<dbReference type="InterPro" id="IPR007083">
    <property type="entry name" value="RNA_pol_Rpb1_4"/>
</dbReference>
<reference evidence="16" key="1">
    <citation type="journal article" date="2013" name="PLoS Genet.">
        <title>The genome of Spraguea lophii and the basis of host-microsporidian interactions.</title>
        <authorList>
            <person name="Campbell S.E."/>
            <person name="Williams T.A."/>
            <person name="Yousuf A."/>
            <person name="Soanes D.M."/>
            <person name="Paszkiewicz K.H."/>
            <person name="Williams B.A.P."/>
        </authorList>
    </citation>
    <scope>NUCLEOTIDE SEQUENCE [LARGE SCALE GENOMIC DNA]</scope>
    <source>
        <strain evidence="16">42_110</strain>
    </source>
</reference>
<dbReference type="PANTHER" id="PTHR19376:SF11">
    <property type="entry name" value="DNA-DIRECTED RNA POLYMERASE I SUBUNIT RPA1"/>
    <property type="match status" value="1"/>
</dbReference>
<proteinExistence type="inferred from homology"/>
<keyword evidence="9 12" id="KW-0804">Transcription</keyword>
<accession>S7XUC7</accession>
<evidence type="ECO:0000256" key="12">
    <source>
        <dbReference type="RuleBase" id="RU004279"/>
    </source>
</evidence>
<dbReference type="CDD" id="cd01435">
    <property type="entry name" value="RNAP_I_RPA1_N"/>
    <property type="match status" value="1"/>
</dbReference>
<dbReference type="GO" id="GO:0046872">
    <property type="term" value="F:metal ion binding"/>
    <property type="evidence" value="ECO:0007669"/>
    <property type="project" value="UniProtKB-KW"/>
</dbReference>
<dbReference type="Gene3D" id="2.40.40.20">
    <property type="match status" value="1"/>
</dbReference>